<evidence type="ECO:0008006" key="3">
    <source>
        <dbReference type="Google" id="ProtNLM"/>
    </source>
</evidence>
<dbReference type="OrthoDB" id="10051804at2759"/>
<organism evidence="1 2">
    <name type="scientific">Chironomus riparius</name>
    <dbReference type="NCBI Taxonomy" id="315576"/>
    <lineage>
        <taxon>Eukaryota</taxon>
        <taxon>Metazoa</taxon>
        <taxon>Ecdysozoa</taxon>
        <taxon>Arthropoda</taxon>
        <taxon>Hexapoda</taxon>
        <taxon>Insecta</taxon>
        <taxon>Pterygota</taxon>
        <taxon>Neoptera</taxon>
        <taxon>Endopterygota</taxon>
        <taxon>Diptera</taxon>
        <taxon>Nematocera</taxon>
        <taxon>Chironomoidea</taxon>
        <taxon>Chironomidae</taxon>
        <taxon>Chironominae</taxon>
        <taxon>Chironomus</taxon>
    </lineage>
</organism>
<dbReference type="PANTHER" id="PTHR33964">
    <property type="entry name" value="RE45066P-RELATED"/>
    <property type="match status" value="1"/>
</dbReference>
<gene>
    <name evidence="1" type="ORF">CHIRRI_LOCUS11151</name>
</gene>
<dbReference type="Proteomes" id="UP001153620">
    <property type="component" value="Chromosome 3"/>
</dbReference>
<reference evidence="1" key="2">
    <citation type="submission" date="2022-10" db="EMBL/GenBank/DDBJ databases">
        <authorList>
            <consortium name="ENA_rothamsted_submissions"/>
            <consortium name="culmorum"/>
            <person name="King R."/>
        </authorList>
    </citation>
    <scope>NUCLEOTIDE SEQUENCE</scope>
</reference>
<dbReference type="EMBL" id="OU895879">
    <property type="protein sequence ID" value="CAG9808309.1"/>
    <property type="molecule type" value="Genomic_DNA"/>
</dbReference>
<keyword evidence="2" id="KW-1185">Reference proteome</keyword>
<evidence type="ECO:0000313" key="1">
    <source>
        <dbReference type="EMBL" id="CAG9808309.1"/>
    </source>
</evidence>
<protein>
    <recommendedName>
        <fullName evidence="3">DUF19 domain-containing protein</fullName>
    </recommendedName>
</protein>
<evidence type="ECO:0000313" key="2">
    <source>
        <dbReference type="Proteomes" id="UP001153620"/>
    </source>
</evidence>
<proteinExistence type="predicted"/>
<accession>A0A9N9S4Z9</accession>
<reference evidence="1" key="1">
    <citation type="submission" date="2022-01" db="EMBL/GenBank/DDBJ databases">
        <authorList>
            <person name="King R."/>
        </authorList>
    </citation>
    <scope>NUCLEOTIDE SEQUENCE</scope>
</reference>
<name>A0A9N9S4Z9_9DIPT</name>
<dbReference type="AlphaFoldDB" id="A0A9N9S4Z9"/>
<dbReference type="PANTHER" id="PTHR33964:SF1">
    <property type="entry name" value="RE45066P"/>
    <property type="match status" value="1"/>
</dbReference>
<sequence length="267" mass="31426">MSRALFNQQKLEMLKVMQLFYFTLLMMFHQTVCLRMIREDCEQEELSRCAKPLQLLQTTTNITFEREELDKLCPDLNSGLRCIQSYTRRCMTQIQRNQFNKIYQGTTELIKDLCQPGDFQKEFLKHSACLQTVRPQHDNCAVRYREEMSSIFKVSANRTTHNQHQQHNSNNDDESDEEFVKIVCCSFRKYLDCSEFVTRRTCGMETGLFIRDFIHRMSDTLMRNYCEEYYKGSNHCSNEFSSASLKNSSSAILFTFVGISIAIQRNS</sequence>